<dbReference type="RefSeq" id="WP_131602366.1">
    <property type="nucleotide sequence ID" value="NZ_SJLU01000012.1"/>
</dbReference>
<dbReference type="Proteomes" id="UP000291866">
    <property type="component" value="Unassembled WGS sequence"/>
</dbReference>
<dbReference type="Gene3D" id="3.40.50.12370">
    <property type="match status" value="1"/>
</dbReference>
<comment type="similarity">
    <text evidence="1">Belongs to the universal stress protein A family.</text>
</comment>
<protein>
    <submittedName>
        <fullName evidence="3">Universal stress protein</fullName>
    </submittedName>
</protein>
<dbReference type="InterPro" id="IPR006016">
    <property type="entry name" value="UspA"/>
</dbReference>
<dbReference type="InterPro" id="IPR006015">
    <property type="entry name" value="Universal_stress_UspA"/>
</dbReference>
<evidence type="ECO:0000256" key="1">
    <source>
        <dbReference type="ARBA" id="ARBA00008791"/>
    </source>
</evidence>
<dbReference type="AlphaFoldDB" id="A0A8G2IVB2"/>
<feature type="domain" description="UspA" evidence="2">
    <location>
        <begin position="164"/>
        <end position="286"/>
    </location>
</feature>
<dbReference type="SUPFAM" id="SSF52402">
    <property type="entry name" value="Adenine nucleotide alpha hydrolases-like"/>
    <property type="match status" value="1"/>
</dbReference>
<accession>A0A8G2IVB2</accession>
<dbReference type="PRINTS" id="PR01438">
    <property type="entry name" value="UNVRSLSTRESS"/>
</dbReference>
<evidence type="ECO:0000259" key="2">
    <source>
        <dbReference type="Pfam" id="PF00582"/>
    </source>
</evidence>
<dbReference type="PANTHER" id="PTHR46268:SF15">
    <property type="entry name" value="UNIVERSAL STRESS PROTEIN HP_0031"/>
    <property type="match status" value="1"/>
</dbReference>
<proteinExistence type="inferred from homology"/>
<evidence type="ECO:0000313" key="4">
    <source>
        <dbReference type="Proteomes" id="UP000291866"/>
    </source>
</evidence>
<sequence>MIFSNKKGDPIMTIKTVLSVLGVNHFDADLKGAIDFCETRGAHLTAMVISMGAAPPIGSAEVVSTVWIEERQREVDSLADKASEIKAILARSEASSEVQEIYTEFAWADEDIAERALYADLVLIGPQAAGDRELRRRVIDGALFQSPTPMLINPKKTNIGLAPKSILLAWDSSDEASRAARQSIEFLQAAESVHVTLVDPRASSSANGEEPGADVATFLARHGIEVDVDCVASGGRRVDEVLRQHSVDVAADMIVMGAYNHSRLQQRLFGGVTRSMVEETKVPLFLAH</sequence>
<name>A0A8G2IVB2_RHILV</name>
<dbReference type="EMBL" id="SJLU01000012">
    <property type="protein sequence ID" value="TBX89706.1"/>
    <property type="molecule type" value="Genomic_DNA"/>
</dbReference>
<dbReference type="CDD" id="cd00293">
    <property type="entry name" value="USP-like"/>
    <property type="match status" value="1"/>
</dbReference>
<organism evidence="3 4">
    <name type="scientific">Rhizobium leguminosarum bv. viciae</name>
    <dbReference type="NCBI Taxonomy" id="387"/>
    <lineage>
        <taxon>Bacteria</taxon>
        <taxon>Pseudomonadati</taxon>
        <taxon>Pseudomonadota</taxon>
        <taxon>Alphaproteobacteria</taxon>
        <taxon>Hyphomicrobiales</taxon>
        <taxon>Rhizobiaceae</taxon>
        <taxon>Rhizobium/Agrobacterium group</taxon>
        <taxon>Rhizobium</taxon>
    </lineage>
</organism>
<dbReference type="Pfam" id="PF00582">
    <property type="entry name" value="Usp"/>
    <property type="match status" value="1"/>
</dbReference>
<comment type="caution">
    <text evidence="3">The sequence shown here is derived from an EMBL/GenBank/DDBJ whole genome shotgun (WGS) entry which is preliminary data.</text>
</comment>
<evidence type="ECO:0000313" key="3">
    <source>
        <dbReference type="EMBL" id="TBX89706.1"/>
    </source>
</evidence>
<dbReference type="PANTHER" id="PTHR46268">
    <property type="entry name" value="STRESS RESPONSE PROTEIN NHAX"/>
    <property type="match status" value="1"/>
</dbReference>
<gene>
    <name evidence="3" type="ORF">E0H31_23030</name>
</gene>
<reference evidence="3 4" key="1">
    <citation type="submission" date="2019-02" db="EMBL/GenBank/DDBJ databases">
        <title>The competitiveness to form nodules shapes the capacities of Rhizobium leguminosarum sv viciae communities to promote symbiosis with specific hosts.</title>
        <authorList>
            <person name="Boivin S."/>
            <person name="Lepetit M."/>
        </authorList>
    </citation>
    <scope>NUCLEOTIDE SEQUENCE [LARGE SCALE GENOMIC DNA]</scope>
    <source>
        <strain evidence="3 4">SPF4F3</strain>
    </source>
</reference>